<sequence>MPMCADICVFTRNQIYSKKKTICPQQILVAWVNLFVNNVLEDSSKLQSDISKNLCSFLNLPRAAFVSTYCASTDHFISLNLTCIL</sequence>
<dbReference type="Proteomes" id="UP000694892">
    <property type="component" value="Chromosome 1L"/>
</dbReference>
<organism evidence="1 2">
    <name type="scientific">Xenopus laevis</name>
    <name type="common">African clawed frog</name>
    <dbReference type="NCBI Taxonomy" id="8355"/>
    <lineage>
        <taxon>Eukaryota</taxon>
        <taxon>Metazoa</taxon>
        <taxon>Chordata</taxon>
        <taxon>Craniata</taxon>
        <taxon>Vertebrata</taxon>
        <taxon>Euteleostomi</taxon>
        <taxon>Amphibia</taxon>
        <taxon>Batrachia</taxon>
        <taxon>Anura</taxon>
        <taxon>Pipoidea</taxon>
        <taxon>Pipidae</taxon>
        <taxon>Xenopodinae</taxon>
        <taxon>Xenopus</taxon>
        <taxon>Xenopus</taxon>
    </lineage>
</organism>
<reference evidence="2" key="1">
    <citation type="journal article" date="2016" name="Nature">
        <title>Genome evolution in the allotetraploid frog Xenopus laevis.</title>
        <authorList>
            <person name="Session A.M."/>
            <person name="Uno Y."/>
            <person name="Kwon T."/>
            <person name="Chapman J.A."/>
            <person name="Toyoda A."/>
            <person name="Takahashi S."/>
            <person name="Fukui A."/>
            <person name="Hikosaka A."/>
            <person name="Suzuki A."/>
            <person name="Kondo M."/>
            <person name="van Heeringen S.J."/>
            <person name="Quigley I."/>
            <person name="Heinz S."/>
            <person name="Ogino H."/>
            <person name="Ochi H."/>
            <person name="Hellsten U."/>
            <person name="Lyons J.B."/>
            <person name="Simakov O."/>
            <person name="Putnam N."/>
            <person name="Stites J."/>
            <person name="Kuroki Y."/>
            <person name="Tanaka T."/>
            <person name="Michiue T."/>
            <person name="Watanabe M."/>
            <person name="Bogdanovic O."/>
            <person name="Lister R."/>
            <person name="Georgiou G."/>
            <person name="Paranjpe S.S."/>
            <person name="van Kruijsbergen I."/>
            <person name="Shu S."/>
            <person name="Carlson J."/>
            <person name="Kinoshita T."/>
            <person name="Ohta Y."/>
            <person name="Mawaribuchi S."/>
            <person name="Jenkins J."/>
            <person name="Grimwood J."/>
            <person name="Schmutz J."/>
            <person name="Mitros T."/>
            <person name="Mozaffari S.V."/>
            <person name="Suzuki Y."/>
            <person name="Haramoto Y."/>
            <person name="Yamamoto T.S."/>
            <person name="Takagi C."/>
            <person name="Heald R."/>
            <person name="Miller K."/>
            <person name="Haudenschild C."/>
            <person name="Kitzman J."/>
            <person name="Nakayama T."/>
            <person name="Izutsu Y."/>
            <person name="Robert J."/>
            <person name="Fortriede J."/>
            <person name="Burns K."/>
            <person name="Lotay V."/>
            <person name="Karimi K."/>
            <person name="Yasuoka Y."/>
            <person name="Dichmann D.S."/>
            <person name="Flajnik M.F."/>
            <person name="Houston D.W."/>
            <person name="Shendure J."/>
            <person name="DuPasquier L."/>
            <person name="Vize P.D."/>
            <person name="Zorn A.M."/>
            <person name="Ito M."/>
            <person name="Marcotte E.M."/>
            <person name="Wallingford J.B."/>
            <person name="Ito Y."/>
            <person name="Asashima M."/>
            <person name="Ueno N."/>
            <person name="Matsuda Y."/>
            <person name="Veenstra G.J."/>
            <person name="Fujiyama A."/>
            <person name="Harland R.M."/>
            <person name="Taira M."/>
            <person name="Rokhsar D.S."/>
        </authorList>
    </citation>
    <scope>NUCLEOTIDE SEQUENCE [LARGE SCALE GENOMIC DNA]</scope>
    <source>
        <strain evidence="2">J</strain>
    </source>
</reference>
<dbReference type="AlphaFoldDB" id="A0A974I3B1"/>
<proteinExistence type="predicted"/>
<evidence type="ECO:0000313" key="2">
    <source>
        <dbReference type="Proteomes" id="UP000694892"/>
    </source>
</evidence>
<dbReference type="EMBL" id="CM004466">
    <property type="protein sequence ID" value="OCU00130.1"/>
    <property type="molecule type" value="Genomic_DNA"/>
</dbReference>
<evidence type="ECO:0000313" key="1">
    <source>
        <dbReference type="EMBL" id="OCU00130.1"/>
    </source>
</evidence>
<accession>A0A974I3B1</accession>
<gene>
    <name evidence="1" type="ORF">XELAEV_18005915mg</name>
</gene>
<protein>
    <submittedName>
        <fullName evidence="1">Uncharacterized protein</fullName>
    </submittedName>
</protein>
<name>A0A974I3B1_XENLA</name>